<dbReference type="Proteomes" id="UP000235728">
    <property type="component" value="Unassembled WGS sequence"/>
</dbReference>
<protein>
    <submittedName>
        <fullName evidence="2">Uncharacterized protein</fullName>
    </submittedName>
</protein>
<evidence type="ECO:0000313" key="2">
    <source>
        <dbReference type="EMBL" id="PMB65618.1"/>
    </source>
</evidence>
<accession>A0A2N6NEA5</accession>
<comment type="caution">
    <text evidence="2">The sequence shown here is derived from an EMBL/GenBank/DDBJ whole genome shotgun (WGS) entry which is preliminary data.</text>
</comment>
<evidence type="ECO:0000256" key="1">
    <source>
        <dbReference type="SAM" id="Coils"/>
    </source>
</evidence>
<proteinExistence type="predicted"/>
<sequence>MPLVGHLAVGTVHKRMRIANAAQDFAESISKICAAMETTPASFAVTLSIFFSQEPPCSADAPEALLTLPIGSKSTVTTKDMWDSLKTLGVNVNKLTAVAGGCTGNMNVAYDCTSLQGAAKLERLLDLASEQLVAVKSQHAKLKKLQTDLSDVEGMVVALRAEKQQLESDRAHITQEISRLQHDDRLRWGVRDVDEEQEELFSNET</sequence>
<organism evidence="2 3">
    <name type="scientific">Beauveria bassiana</name>
    <name type="common">White muscardine disease fungus</name>
    <name type="synonym">Tritirachium shiotae</name>
    <dbReference type="NCBI Taxonomy" id="176275"/>
    <lineage>
        <taxon>Eukaryota</taxon>
        <taxon>Fungi</taxon>
        <taxon>Dikarya</taxon>
        <taxon>Ascomycota</taxon>
        <taxon>Pezizomycotina</taxon>
        <taxon>Sordariomycetes</taxon>
        <taxon>Hypocreomycetidae</taxon>
        <taxon>Hypocreales</taxon>
        <taxon>Cordycipitaceae</taxon>
        <taxon>Beauveria</taxon>
    </lineage>
</organism>
<dbReference type="EMBL" id="MRVG01000010">
    <property type="protein sequence ID" value="PMB65618.1"/>
    <property type="molecule type" value="Genomic_DNA"/>
</dbReference>
<feature type="coiled-coil region" evidence="1">
    <location>
        <begin position="118"/>
        <end position="183"/>
    </location>
</feature>
<gene>
    <name evidence="2" type="ORF">BM221_008979</name>
</gene>
<name>A0A2N6NEA5_BEABA</name>
<dbReference type="AlphaFoldDB" id="A0A2N6NEA5"/>
<evidence type="ECO:0000313" key="3">
    <source>
        <dbReference type="Proteomes" id="UP000235728"/>
    </source>
</evidence>
<reference evidence="2 3" key="1">
    <citation type="journal article" date="2016" name="Appl. Microbiol. Biotechnol.">
        <title>Characterization of T-DNA insertion mutants with decreased virulence in the entomopathogenic fungus Beauveria bassiana JEF-007.</title>
        <authorList>
            <person name="Kim S."/>
            <person name="Lee S.J."/>
            <person name="Nai Y.S."/>
            <person name="Yu J.S."/>
            <person name="Lee M.R."/>
            <person name="Yang Y.T."/>
            <person name="Kim J.S."/>
        </authorList>
    </citation>
    <scope>NUCLEOTIDE SEQUENCE [LARGE SCALE GENOMIC DNA]</scope>
    <source>
        <strain evidence="2 3">JEF-007</strain>
    </source>
</reference>
<keyword evidence="1" id="KW-0175">Coiled coil</keyword>